<evidence type="ECO:0000313" key="4">
    <source>
        <dbReference type="Proteomes" id="UP000601361"/>
    </source>
</evidence>
<evidence type="ECO:0000256" key="2">
    <source>
        <dbReference type="SAM" id="Phobius"/>
    </source>
</evidence>
<feature type="transmembrane region" description="Helical" evidence="2">
    <location>
        <begin position="32"/>
        <end position="50"/>
    </location>
</feature>
<dbReference type="EMBL" id="BMGS01000004">
    <property type="protein sequence ID" value="GGG42958.1"/>
    <property type="molecule type" value="Genomic_DNA"/>
</dbReference>
<dbReference type="SUPFAM" id="SSF49464">
    <property type="entry name" value="Carboxypeptidase regulatory domain-like"/>
    <property type="match status" value="1"/>
</dbReference>
<evidence type="ECO:0008006" key="5">
    <source>
        <dbReference type="Google" id="ProtNLM"/>
    </source>
</evidence>
<feature type="region of interest" description="Disordered" evidence="1">
    <location>
        <begin position="71"/>
        <end position="124"/>
    </location>
</feature>
<evidence type="ECO:0000256" key="1">
    <source>
        <dbReference type="SAM" id="MobiDB-lite"/>
    </source>
</evidence>
<feature type="compositionally biased region" description="Low complexity" evidence="1">
    <location>
        <begin position="97"/>
        <end position="124"/>
    </location>
</feature>
<accession>A0ABQ1WRL1</accession>
<organism evidence="3 4">
    <name type="scientific">Hymenobacter glacieicola</name>
    <dbReference type="NCBI Taxonomy" id="1562124"/>
    <lineage>
        <taxon>Bacteria</taxon>
        <taxon>Pseudomonadati</taxon>
        <taxon>Bacteroidota</taxon>
        <taxon>Cytophagia</taxon>
        <taxon>Cytophagales</taxon>
        <taxon>Hymenobacteraceae</taxon>
        <taxon>Hymenobacter</taxon>
    </lineage>
</organism>
<keyword evidence="2" id="KW-0812">Transmembrane</keyword>
<name>A0ABQ1WRL1_9BACT</name>
<keyword evidence="2" id="KW-0472">Membrane</keyword>
<feature type="compositionally biased region" description="Basic and acidic residues" evidence="1">
    <location>
        <begin position="226"/>
        <end position="236"/>
    </location>
</feature>
<keyword evidence="2" id="KW-1133">Transmembrane helix</keyword>
<protein>
    <recommendedName>
        <fullName evidence="5">TonB-dependent receptor plug domain-containing protein</fullName>
    </recommendedName>
</protein>
<dbReference type="Proteomes" id="UP000601361">
    <property type="component" value="Unassembled WGS sequence"/>
</dbReference>
<feature type="region of interest" description="Disordered" evidence="1">
    <location>
        <begin position="212"/>
        <end position="236"/>
    </location>
</feature>
<feature type="region of interest" description="Disordered" evidence="1">
    <location>
        <begin position="1"/>
        <end position="23"/>
    </location>
</feature>
<proteinExistence type="predicted"/>
<dbReference type="InterPro" id="IPR008969">
    <property type="entry name" value="CarboxyPept-like_regulatory"/>
</dbReference>
<feature type="compositionally biased region" description="Acidic residues" evidence="1">
    <location>
        <begin position="10"/>
        <end position="23"/>
    </location>
</feature>
<reference evidence="4" key="1">
    <citation type="journal article" date="2019" name="Int. J. Syst. Evol. Microbiol.">
        <title>The Global Catalogue of Microorganisms (GCM) 10K type strain sequencing project: providing services to taxonomists for standard genome sequencing and annotation.</title>
        <authorList>
            <consortium name="The Broad Institute Genomics Platform"/>
            <consortium name="The Broad Institute Genome Sequencing Center for Infectious Disease"/>
            <person name="Wu L."/>
            <person name="Ma J."/>
        </authorList>
    </citation>
    <scope>NUCLEOTIDE SEQUENCE [LARGE SCALE GENOMIC DNA]</scope>
    <source>
        <strain evidence="4">CGMCC 1.12990</strain>
    </source>
</reference>
<gene>
    <name evidence="3" type="ORF">GCM10011378_19150</name>
</gene>
<dbReference type="RefSeq" id="WP_188557598.1">
    <property type="nucleotide sequence ID" value="NZ_BMGS01000004.1"/>
</dbReference>
<sequence length="236" mass="24561">MDAKTTTPVEQDELTPDLNHEEEELSSGNGRLAIIVGIIVAVVVLGYVLLPAQATRRITNAMPIMELGEASVTGHREKEAASTTEEETANKADAEAEAAAVTKKSMNRSATATPETGAATALAAPSADAAAEPVAIEPVPAAPAATEASPATVTLSGRILDEEGQPLAGATVMLKGSRRVAGTDANGNYSIEVPAGDNTLVYGYGGYEDHEVHARNGQAQNVTLVPREDAPRRRRR</sequence>
<dbReference type="Gene3D" id="2.60.40.1120">
    <property type="entry name" value="Carboxypeptidase-like, regulatory domain"/>
    <property type="match status" value="1"/>
</dbReference>
<comment type="caution">
    <text evidence="3">The sequence shown here is derived from an EMBL/GenBank/DDBJ whole genome shotgun (WGS) entry which is preliminary data.</text>
</comment>
<keyword evidence="4" id="KW-1185">Reference proteome</keyword>
<evidence type="ECO:0000313" key="3">
    <source>
        <dbReference type="EMBL" id="GGG42958.1"/>
    </source>
</evidence>
<dbReference type="Pfam" id="PF13715">
    <property type="entry name" value="CarbopepD_reg_2"/>
    <property type="match status" value="1"/>
</dbReference>